<keyword evidence="3" id="KW-1185">Reference proteome</keyword>
<dbReference type="STRING" id="471704.A0A151J7L5"/>
<accession>A0A151J7L5</accession>
<evidence type="ECO:0000313" key="3">
    <source>
        <dbReference type="Proteomes" id="UP000078492"/>
    </source>
</evidence>
<protein>
    <recommendedName>
        <fullName evidence="4">Nucleic-acid-binding protein from mobile element jockey</fullName>
    </recommendedName>
</protein>
<feature type="compositionally biased region" description="Basic and acidic residues" evidence="1">
    <location>
        <begin position="272"/>
        <end position="283"/>
    </location>
</feature>
<reference evidence="2 3" key="1">
    <citation type="submission" date="2015-09" db="EMBL/GenBank/DDBJ databases">
        <title>Trachymyrmex cornetzi WGS genome.</title>
        <authorList>
            <person name="Nygaard S."/>
            <person name="Hu H."/>
            <person name="Boomsma J."/>
            <person name="Zhang G."/>
        </authorList>
    </citation>
    <scope>NUCLEOTIDE SEQUENCE [LARGE SCALE GENOMIC DNA]</scope>
    <source>
        <strain evidence="2">Tcor2-1</strain>
        <tissue evidence="2">Whole body</tissue>
    </source>
</reference>
<evidence type="ECO:0008006" key="4">
    <source>
        <dbReference type="Google" id="ProtNLM"/>
    </source>
</evidence>
<feature type="region of interest" description="Disordered" evidence="1">
    <location>
        <begin position="269"/>
        <end position="289"/>
    </location>
</feature>
<feature type="region of interest" description="Disordered" evidence="1">
    <location>
        <begin position="313"/>
        <end position="339"/>
    </location>
</feature>
<sequence>SGNRYGSSDFPPFIVHMQVKEDNITEPAYEVVMKKHVSKIIAKDINSMKKIGKGKIAIEMRTATAANSLVGHPELAKLGYTAFIPSHKVFRQGIIRGVPTSVSDAELKSDLRSSAKIIDFKRLNRRMTNNGIVEYAPSTTINIKMHNVSPFIPRVKTCFSCFRIGHIGKFCKSRPRCGLCGKDPHGDKDTCERNNLPPLCINCAGDHPSTSSSCPLFIKQKEIHALAATDNISLSEVRRRLYGGNSTTSPLSPPDYTPSMERNFRNFPLLIRGDRDNSSDLREPSNYSYNKFDPLTAQADHFQHRPKYSQVVFENPTDNRTSRGSGASRIPPGQNQLKHTMDYSTVRRNAPKATSQDDGPRFQILNAPNGRLPSCSGNGIALNNNNGLTGDRINGNIEPFLKGDMIEPMSVNHRQFLNFAKIMINYLQDFIGPLPELPFPAQEFLQSAYAEPFNLQIDRLHNTPSGFNHFYH</sequence>
<gene>
    <name evidence="2" type="ORF">ALC57_07649</name>
</gene>
<name>A0A151J7L5_9HYME</name>
<evidence type="ECO:0000256" key="1">
    <source>
        <dbReference type="SAM" id="MobiDB-lite"/>
    </source>
</evidence>
<evidence type="ECO:0000313" key="2">
    <source>
        <dbReference type="EMBL" id="KYN20008.1"/>
    </source>
</evidence>
<feature type="compositionally biased region" description="Polar residues" evidence="1">
    <location>
        <begin position="316"/>
        <end position="325"/>
    </location>
</feature>
<dbReference type="AlphaFoldDB" id="A0A151J7L5"/>
<organism evidence="2 3">
    <name type="scientific">Trachymyrmex cornetzi</name>
    <dbReference type="NCBI Taxonomy" id="471704"/>
    <lineage>
        <taxon>Eukaryota</taxon>
        <taxon>Metazoa</taxon>
        <taxon>Ecdysozoa</taxon>
        <taxon>Arthropoda</taxon>
        <taxon>Hexapoda</taxon>
        <taxon>Insecta</taxon>
        <taxon>Pterygota</taxon>
        <taxon>Neoptera</taxon>
        <taxon>Endopterygota</taxon>
        <taxon>Hymenoptera</taxon>
        <taxon>Apocrita</taxon>
        <taxon>Aculeata</taxon>
        <taxon>Formicoidea</taxon>
        <taxon>Formicidae</taxon>
        <taxon>Myrmicinae</taxon>
        <taxon>Trachymyrmex</taxon>
    </lineage>
</organism>
<dbReference type="EMBL" id="KQ979647">
    <property type="protein sequence ID" value="KYN20008.1"/>
    <property type="molecule type" value="Genomic_DNA"/>
</dbReference>
<dbReference type="Proteomes" id="UP000078492">
    <property type="component" value="Unassembled WGS sequence"/>
</dbReference>
<proteinExistence type="predicted"/>
<feature type="non-terminal residue" evidence="2">
    <location>
        <position position="1"/>
    </location>
</feature>